<dbReference type="EMBL" id="KT428292">
    <property type="protein sequence ID" value="ALH06757.1"/>
    <property type="molecule type" value="Genomic_DNA"/>
</dbReference>
<accession>A0A0N9Q0Q0</accession>
<protein>
    <recommendedName>
        <fullName evidence="3">MORN repeat-containing protein</fullName>
    </recommendedName>
</protein>
<gene>
    <name evidence="1" type="ORF">PMV_059</name>
</gene>
<organism evidence="1 2">
    <name type="scientific">Port-miou virus</name>
    <dbReference type="NCBI Taxonomy" id="1733873"/>
    <lineage>
        <taxon>Viruses</taxon>
        <taxon>Varidnaviria</taxon>
        <taxon>Bamfordvirae</taxon>
        <taxon>Nucleocytoviricota</taxon>
        <taxon>Megaviricetes</taxon>
        <taxon>Pimascovirales</taxon>
        <taxon>Pimascovirales incertae sedis</taxon>
        <taxon>Marseilleviridae</taxon>
        <taxon>Losannavirus</taxon>
        <taxon>Losannavirus lausannense</taxon>
        <taxon>Lausannevirus</taxon>
    </lineage>
</organism>
<evidence type="ECO:0000313" key="2">
    <source>
        <dbReference type="Proteomes" id="UP000319438"/>
    </source>
</evidence>
<proteinExistence type="predicted"/>
<name>A0A0N9Q0Q0_9VIRU</name>
<evidence type="ECO:0000313" key="1">
    <source>
        <dbReference type="EMBL" id="ALH06757.1"/>
    </source>
</evidence>
<reference evidence="1" key="1">
    <citation type="journal article" date="2015" name="Genome Announc.">
        <title>Complete Genome Sequence of a New Member of the Marseilleviridae Recovered from the Brackish Submarine Spring in the Cassis Port-Miou Calanque, France.</title>
        <authorList>
            <person name="Doutre G."/>
            <person name="Arfib B."/>
            <person name="Rochette P."/>
            <person name="Claverie J.M."/>
            <person name="Bonin P."/>
            <person name="Abergel C."/>
        </authorList>
    </citation>
    <scope>NUCLEOTIDE SEQUENCE [LARGE SCALE GENOMIC DNA]</scope>
    <source>
        <strain evidence="1">1</strain>
    </source>
</reference>
<evidence type="ECO:0008006" key="3">
    <source>
        <dbReference type="Google" id="ProtNLM"/>
    </source>
</evidence>
<dbReference type="Proteomes" id="UP000319438">
    <property type="component" value="Segment"/>
</dbReference>
<sequence length="193" mass="22151">MVEWCDVHGQFLPDGTRHGKYSKEWRKGAWKSKVLANYKMGSLHGSFFASSSNGVFTTLEVEGFFEDGFPASSLNFYRKLGKMTEMYKYEFEGGGLPTFFEKEYILPSQRDDSRTEIRWKGTKLEFGGYKITTVSVADRETVEHQSYDNLVPFYDKEIMSVPIFDEMGCAKVYGINTKSGRKVRVCLPVFTKI</sequence>